<dbReference type="AlphaFoldDB" id="S4P0S2"/>
<accession>S4P0S2</accession>
<protein>
    <submittedName>
        <fullName evidence="1">Uncharacterized protein</fullName>
    </submittedName>
</protein>
<feature type="non-terminal residue" evidence="1">
    <location>
        <position position="88"/>
    </location>
</feature>
<name>S4P0S2_9NEOP</name>
<dbReference type="EMBL" id="GAIX01010797">
    <property type="protein sequence ID" value="JAA81763.1"/>
    <property type="molecule type" value="Transcribed_RNA"/>
</dbReference>
<organism evidence="1">
    <name type="scientific">Pararge aegeria</name>
    <name type="common">speckled wood butterfly</name>
    <dbReference type="NCBI Taxonomy" id="116150"/>
    <lineage>
        <taxon>Eukaryota</taxon>
        <taxon>Metazoa</taxon>
        <taxon>Ecdysozoa</taxon>
        <taxon>Arthropoda</taxon>
        <taxon>Hexapoda</taxon>
        <taxon>Insecta</taxon>
        <taxon>Pterygota</taxon>
        <taxon>Neoptera</taxon>
        <taxon>Endopterygota</taxon>
        <taxon>Lepidoptera</taxon>
        <taxon>Glossata</taxon>
        <taxon>Ditrysia</taxon>
        <taxon>Papilionoidea</taxon>
        <taxon>Nymphalidae</taxon>
        <taxon>Satyrinae</taxon>
        <taxon>Satyrini</taxon>
        <taxon>Parargina</taxon>
        <taxon>Pararge</taxon>
    </lineage>
</organism>
<proteinExistence type="predicted"/>
<reference evidence="1" key="2">
    <citation type="submission" date="2013-05" db="EMBL/GenBank/DDBJ databases">
        <authorList>
            <person name="Carter J.-M."/>
            <person name="Baker S.C."/>
            <person name="Pink R."/>
            <person name="Carter D.R.F."/>
            <person name="Collins A."/>
            <person name="Tomlin J."/>
            <person name="Gibbs M."/>
            <person name="Breuker C.J."/>
        </authorList>
    </citation>
    <scope>NUCLEOTIDE SEQUENCE</scope>
    <source>
        <tissue evidence="1">Ovary</tissue>
    </source>
</reference>
<reference evidence="1" key="1">
    <citation type="journal article" date="2013" name="BMC Genomics">
        <title>Unscrambling butterfly oogenesis.</title>
        <authorList>
            <person name="Carter J.M."/>
            <person name="Baker S.C."/>
            <person name="Pink R."/>
            <person name="Carter D.R."/>
            <person name="Collins A."/>
            <person name="Tomlin J."/>
            <person name="Gibbs M."/>
            <person name="Breuker C.J."/>
        </authorList>
    </citation>
    <scope>NUCLEOTIDE SEQUENCE</scope>
    <source>
        <tissue evidence="1">Ovary</tissue>
    </source>
</reference>
<evidence type="ECO:0000313" key="1">
    <source>
        <dbReference type="EMBL" id="JAA81763.1"/>
    </source>
</evidence>
<sequence>MAEDFFSADFFGLGKFGDCKTDTLVSTDPSSLALAAARTLDRVGVTPRGLTPDILLPLILPRTGLGLFTINEGLGFWVGCFGFGVCPD</sequence>